<reference evidence="8 9" key="1">
    <citation type="journal article" date="2019" name="Appl. Environ. Microbiol.">
        <title>Population genetics and characterization of Campylobacter jejuni isolates in western jackdaws and game birds in Finland.</title>
        <authorList>
            <person name="Kovanen S."/>
            <person name="Rossi M."/>
            <person name="Pohja-Mykra M."/>
            <person name="Nieminen T."/>
            <person name="Raunio-Saarnisto M."/>
            <person name="Sauvala M."/>
            <person name="Fredriksson-Ahomaa M."/>
            <person name="Hanninen M.L."/>
            <person name="Kivisto R."/>
        </authorList>
    </citation>
    <scope>NUCLEOTIDE SEQUENCE [LARGE SCALE GENOMIC DNA]</scope>
    <source>
        <strain evidence="8 9">CB313</strain>
    </source>
</reference>
<dbReference type="InterPro" id="IPR007197">
    <property type="entry name" value="rSAM"/>
</dbReference>
<protein>
    <recommendedName>
        <fullName evidence="7">Radical SAM core domain-containing protein</fullName>
    </recommendedName>
</protein>
<comment type="caution">
    <text evidence="8">The sequence shown here is derived from an EMBL/GenBank/DDBJ whole genome shotgun (WGS) entry which is preliminary data.</text>
</comment>
<comment type="similarity">
    <text evidence="6">Belongs to the radical SAM superfamily. Anaerobic sulfatase-maturating enzyme family.</text>
</comment>
<evidence type="ECO:0000256" key="3">
    <source>
        <dbReference type="ARBA" id="ARBA00022723"/>
    </source>
</evidence>
<dbReference type="AlphaFoldDB" id="A0A431EEB1"/>
<dbReference type="SUPFAM" id="SSF102114">
    <property type="entry name" value="Radical SAM enzymes"/>
    <property type="match status" value="1"/>
</dbReference>
<dbReference type="Pfam" id="PF04055">
    <property type="entry name" value="Radical_SAM"/>
    <property type="match status" value="1"/>
</dbReference>
<dbReference type="CDD" id="cd21109">
    <property type="entry name" value="SPASM"/>
    <property type="match status" value="1"/>
</dbReference>
<dbReference type="EMBL" id="PRBV01000005">
    <property type="protein sequence ID" value="RTJ79608.1"/>
    <property type="molecule type" value="Genomic_DNA"/>
</dbReference>
<dbReference type="SFLD" id="SFLDG01067">
    <property type="entry name" value="SPASM/twitch_domain_containing"/>
    <property type="match status" value="1"/>
</dbReference>
<dbReference type="PANTHER" id="PTHR43273:SF3">
    <property type="entry name" value="ANAEROBIC SULFATASE-MATURATING ENZYME HOMOLOG ASLB-RELATED"/>
    <property type="match status" value="1"/>
</dbReference>
<evidence type="ECO:0000256" key="6">
    <source>
        <dbReference type="ARBA" id="ARBA00023601"/>
    </source>
</evidence>
<dbReference type="GO" id="GO:0016491">
    <property type="term" value="F:oxidoreductase activity"/>
    <property type="evidence" value="ECO:0007669"/>
    <property type="project" value="InterPro"/>
</dbReference>
<evidence type="ECO:0000256" key="1">
    <source>
        <dbReference type="ARBA" id="ARBA00001966"/>
    </source>
</evidence>
<evidence type="ECO:0000256" key="5">
    <source>
        <dbReference type="ARBA" id="ARBA00023014"/>
    </source>
</evidence>
<dbReference type="Proteomes" id="UP000288507">
    <property type="component" value="Unassembled WGS sequence"/>
</dbReference>
<evidence type="ECO:0000313" key="9">
    <source>
        <dbReference type="Proteomes" id="UP000288507"/>
    </source>
</evidence>
<keyword evidence="5" id="KW-0411">Iron-sulfur</keyword>
<dbReference type="SFLD" id="SFLDS00029">
    <property type="entry name" value="Radical_SAM"/>
    <property type="match status" value="1"/>
</dbReference>
<dbReference type="InterPro" id="IPR058240">
    <property type="entry name" value="rSAM_sf"/>
</dbReference>
<organism evidence="8 9">
    <name type="scientific">Campylobacter jejuni</name>
    <dbReference type="NCBI Taxonomy" id="197"/>
    <lineage>
        <taxon>Bacteria</taxon>
        <taxon>Pseudomonadati</taxon>
        <taxon>Campylobacterota</taxon>
        <taxon>Epsilonproteobacteria</taxon>
        <taxon>Campylobacterales</taxon>
        <taxon>Campylobacteraceae</taxon>
        <taxon>Campylobacter</taxon>
    </lineage>
</organism>
<dbReference type="GO" id="GO:0051536">
    <property type="term" value="F:iron-sulfur cluster binding"/>
    <property type="evidence" value="ECO:0007669"/>
    <property type="project" value="UniProtKB-KW"/>
</dbReference>
<name>A0A431EEB1_CAMJU</name>
<dbReference type="PROSITE" id="PS51918">
    <property type="entry name" value="RADICAL_SAM"/>
    <property type="match status" value="1"/>
</dbReference>
<dbReference type="InterPro" id="IPR023867">
    <property type="entry name" value="Sulphatase_maturase_rSAM"/>
</dbReference>
<evidence type="ECO:0000259" key="7">
    <source>
        <dbReference type="PROSITE" id="PS51918"/>
    </source>
</evidence>
<dbReference type="PANTHER" id="PTHR43273">
    <property type="entry name" value="ANAEROBIC SULFATASE-MATURATING ENZYME HOMOLOG ASLB-RELATED"/>
    <property type="match status" value="1"/>
</dbReference>
<evidence type="ECO:0000256" key="4">
    <source>
        <dbReference type="ARBA" id="ARBA00023004"/>
    </source>
</evidence>
<dbReference type="Gene3D" id="3.20.20.70">
    <property type="entry name" value="Aldolase class I"/>
    <property type="match status" value="1"/>
</dbReference>
<evidence type="ECO:0000313" key="8">
    <source>
        <dbReference type="EMBL" id="RTJ79608.1"/>
    </source>
</evidence>
<dbReference type="InterPro" id="IPR013785">
    <property type="entry name" value="Aldolase_TIM"/>
</dbReference>
<proteinExistence type="inferred from homology"/>
<accession>A0A431EEB1</accession>
<comment type="cofactor">
    <cofactor evidence="1">
        <name>[4Fe-4S] cluster</name>
        <dbReference type="ChEBI" id="CHEBI:49883"/>
    </cofactor>
</comment>
<keyword evidence="2" id="KW-0949">S-adenosyl-L-methionine</keyword>
<evidence type="ECO:0000256" key="2">
    <source>
        <dbReference type="ARBA" id="ARBA00022691"/>
    </source>
</evidence>
<feature type="domain" description="Radical SAM core" evidence="7">
    <location>
        <begin position="1"/>
        <end position="222"/>
    </location>
</feature>
<keyword evidence="4" id="KW-0408">Iron</keyword>
<keyword evidence="3" id="KW-0479">Metal-binding</keyword>
<dbReference type="GO" id="GO:0046872">
    <property type="term" value="F:metal ion binding"/>
    <property type="evidence" value="ECO:0007669"/>
    <property type="project" value="UniProtKB-KW"/>
</dbReference>
<sequence>MKTVYLKVWDKCNLRCKHCFIRELDNPKLQDIDSVCRFIKTVEKVDKNINVLLFGGEPLIAPEDYLHKLIDGLEQLKAKNDYLTVSMTTNLTMELTETRLAILERLDGYGTSYDHGDTRFTTDALKKKWENNLRFIKDRYDKDMGIITTFSNALIQSEPKDILTYFNSLPISSIMFEKIVETEGTFTGRYYSPDYDKVDEWFSKLVELYLTGDYKFKIRNPLSDLLDKNPSSCCYECTDSMITLQLNGDVCECPSTYDVIGNLNQSYEDIFRSMALNKLRANRFKRLSICGSCKYLPMCKFGSCYKLANRVNESGSTVCPGYPKTIDTILRLSR</sequence>
<gene>
    <name evidence="8" type="ORF">C3H57_04355</name>
</gene>
<dbReference type="CDD" id="cd01335">
    <property type="entry name" value="Radical_SAM"/>
    <property type="match status" value="1"/>
</dbReference>